<sequence length="329" mass="37535">MSRRESNTASGRIAARLEDLKRVNREKLARLTKRMEELEQLGNEIPEEELTLSDVERAERQLQDNQPDGAHNRNREGRNRSRSPLRIRNNQHQDGRPSRHRARDESRLIAQFQEALDEPRNRDASPAYSSHHSSNSTEADDDFEYDWCNSKDNPAPPTEKPDESSEDELDRFLNNPSKDTKPLELRQDIAERVTAWLEAGIQKKDDRQKLLESIPRTGAVHLEAPLLNSEIAATLGPREVSRDNFFKLYQNITGSTISLAAVVIEKMGELSSLLKNNREAKSDMLSSLSDMIKLNSDLFQMLSVARKQFIIGGYDSRSQKLLAKGVEEF</sequence>
<accession>A0ACC2PMQ5</accession>
<evidence type="ECO:0000313" key="2">
    <source>
        <dbReference type="Proteomes" id="UP001239111"/>
    </source>
</evidence>
<evidence type="ECO:0000313" key="1">
    <source>
        <dbReference type="EMBL" id="KAJ8684378.1"/>
    </source>
</evidence>
<dbReference type="Proteomes" id="UP001239111">
    <property type="component" value="Chromosome 1"/>
</dbReference>
<reference evidence="1" key="1">
    <citation type="submission" date="2023-04" db="EMBL/GenBank/DDBJ databases">
        <title>A chromosome-level genome assembly of the parasitoid wasp Eretmocerus hayati.</title>
        <authorList>
            <person name="Zhong Y."/>
            <person name="Liu S."/>
            <person name="Liu Y."/>
        </authorList>
    </citation>
    <scope>NUCLEOTIDE SEQUENCE</scope>
    <source>
        <strain evidence="1">ZJU_SS_LIU_2023</strain>
    </source>
</reference>
<proteinExistence type="predicted"/>
<comment type="caution">
    <text evidence="1">The sequence shown here is derived from an EMBL/GenBank/DDBJ whole genome shotgun (WGS) entry which is preliminary data.</text>
</comment>
<gene>
    <name evidence="1" type="ORF">QAD02_020170</name>
</gene>
<keyword evidence="2" id="KW-1185">Reference proteome</keyword>
<organism evidence="1 2">
    <name type="scientific">Eretmocerus hayati</name>
    <dbReference type="NCBI Taxonomy" id="131215"/>
    <lineage>
        <taxon>Eukaryota</taxon>
        <taxon>Metazoa</taxon>
        <taxon>Ecdysozoa</taxon>
        <taxon>Arthropoda</taxon>
        <taxon>Hexapoda</taxon>
        <taxon>Insecta</taxon>
        <taxon>Pterygota</taxon>
        <taxon>Neoptera</taxon>
        <taxon>Endopterygota</taxon>
        <taxon>Hymenoptera</taxon>
        <taxon>Apocrita</taxon>
        <taxon>Proctotrupomorpha</taxon>
        <taxon>Chalcidoidea</taxon>
        <taxon>Aphelinidae</taxon>
        <taxon>Aphelininae</taxon>
        <taxon>Eretmocerus</taxon>
    </lineage>
</organism>
<dbReference type="EMBL" id="CM056741">
    <property type="protein sequence ID" value="KAJ8684378.1"/>
    <property type="molecule type" value="Genomic_DNA"/>
</dbReference>
<name>A0ACC2PMQ5_9HYME</name>
<protein>
    <submittedName>
        <fullName evidence="1">Uncharacterized protein</fullName>
    </submittedName>
</protein>